<comment type="caution">
    <text evidence="19">The sequence shown here is derived from an EMBL/GenBank/DDBJ whole genome shotgun (WGS) entry which is preliminary data.</text>
</comment>
<feature type="binding site" evidence="15">
    <location>
        <position position="809"/>
    </location>
    <ligand>
        <name>Mo-molybdopterin</name>
        <dbReference type="ChEBI" id="CHEBI:71302"/>
    </ligand>
    <ligandPart>
        <name>Mo</name>
        <dbReference type="ChEBI" id="CHEBI:28685"/>
    </ligandPart>
</feature>
<evidence type="ECO:0000256" key="9">
    <source>
        <dbReference type="ARBA" id="ARBA00023004"/>
    </source>
</evidence>
<dbReference type="PANTHER" id="PTHR11908:SF132">
    <property type="entry name" value="ALDEHYDE OXIDASE 1-RELATED"/>
    <property type="match status" value="1"/>
</dbReference>
<dbReference type="InterPro" id="IPR036856">
    <property type="entry name" value="Ald_Oxase/Xan_DH_a/b_sf"/>
</dbReference>
<evidence type="ECO:0000256" key="15">
    <source>
        <dbReference type="PIRSR" id="PIRSR000127-3"/>
    </source>
</evidence>
<dbReference type="EMBL" id="JALJOS010000008">
    <property type="protein sequence ID" value="KAK9835731.1"/>
    <property type="molecule type" value="Genomic_DNA"/>
</dbReference>
<dbReference type="Pfam" id="PF20256">
    <property type="entry name" value="MoCoBD_2"/>
    <property type="match status" value="1"/>
</dbReference>
<keyword evidence="8" id="KW-0560">Oxidoreductase</keyword>
<evidence type="ECO:0000256" key="7">
    <source>
        <dbReference type="ARBA" id="ARBA00022827"/>
    </source>
</evidence>
<dbReference type="Pfam" id="PF01799">
    <property type="entry name" value="Fer2_2"/>
    <property type="match status" value="1"/>
</dbReference>
<evidence type="ECO:0000256" key="8">
    <source>
        <dbReference type="ARBA" id="ARBA00023002"/>
    </source>
</evidence>
<keyword evidence="5 15" id="KW-0001">2Fe-2S</keyword>
<dbReference type="InterPro" id="IPR046867">
    <property type="entry name" value="AldOxase/xan_DH_MoCoBD2"/>
</dbReference>
<evidence type="ECO:0000256" key="13">
    <source>
        <dbReference type="PIRSR" id="PIRSR000127-1"/>
    </source>
</evidence>
<evidence type="ECO:0000256" key="11">
    <source>
        <dbReference type="ARBA" id="ARBA00023027"/>
    </source>
</evidence>
<dbReference type="InterPro" id="IPR012675">
    <property type="entry name" value="Beta-grasp_dom_sf"/>
</dbReference>
<evidence type="ECO:0000313" key="19">
    <source>
        <dbReference type="EMBL" id="KAK9835731.1"/>
    </source>
</evidence>
<comment type="cofactor">
    <cofactor evidence="15">
        <name>[2Fe-2S] cluster</name>
        <dbReference type="ChEBI" id="CHEBI:190135"/>
    </cofactor>
    <text evidence="15">Binds 2 [2Fe-2S] clusters.</text>
</comment>
<dbReference type="SUPFAM" id="SSF54292">
    <property type="entry name" value="2Fe-2S ferredoxin-like"/>
    <property type="match status" value="1"/>
</dbReference>
<keyword evidence="7 14" id="KW-0274">FAD</keyword>
<evidence type="ECO:0000256" key="10">
    <source>
        <dbReference type="ARBA" id="ARBA00023014"/>
    </source>
</evidence>
<dbReference type="Gene3D" id="3.30.390.50">
    <property type="entry name" value="CO dehydrogenase flavoprotein, C-terminal domain"/>
    <property type="match status" value="1"/>
</dbReference>
<dbReference type="InterPro" id="IPR000674">
    <property type="entry name" value="Ald_Oxase/Xan_DH_a/b"/>
</dbReference>
<dbReference type="InterPro" id="IPR002888">
    <property type="entry name" value="2Fe-2S-bd"/>
</dbReference>
<dbReference type="SUPFAM" id="SSF56176">
    <property type="entry name" value="FAD-binding/transporter-associated domain-like"/>
    <property type="match status" value="1"/>
</dbReference>
<feature type="binding site" evidence="15">
    <location>
        <position position="60"/>
    </location>
    <ligand>
        <name>[2Fe-2S] cluster</name>
        <dbReference type="ChEBI" id="CHEBI:190135"/>
        <label>1</label>
    </ligand>
</feature>
<evidence type="ECO:0008006" key="21">
    <source>
        <dbReference type="Google" id="ProtNLM"/>
    </source>
</evidence>
<comment type="similarity">
    <text evidence="2">Belongs to the xanthine dehydrogenase family.</text>
</comment>
<evidence type="ECO:0000256" key="1">
    <source>
        <dbReference type="ARBA" id="ARBA00001974"/>
    </source>
</evidence>
<feature type="binding site" evidence="14">
    <location>
        <position position="352"/>
    </location>
    <ligand>
        <name>FAD</name>
        <dbReference type="ChEBI" id="CHEBI:57692"/>
    </ligand>
</feature>
<feature type="binding site" evidence="15">
    <location>
        <position position="122"/>
    </location>
    <ligand>
        <name>[2Fe-2S] cluster</name>
        <dbReference type="ChEBI" id="CHEBI:190135"/>
        <label>2</label>
    </ligand>
</feature>
<dbReference type="InterPro" id="IPR036010">
    <property type="entry name" value="2Fe-2S_ferredoxin-like_sf"/>
</dbReference>
<evidence type="ECO:0000256" key="6">
    <source>
        <dbReference type="ARBA" id="ARBA00022723"/>
    </source>
</evidence>
<dbReference type="Gene3D" id="1.10.150.120">
    <property type="entry name" value="[2Fe-2S]-binding domain"/>
    <property type="match status" value="1"/>
</dbReference>
<proteinExistence type="inferred from homology"/>
<keyword evidence="6 15" id="KW-0479">Metal-binding</keyword>
<feature type="binding site" evidence="15">
    <location>
        <position position="161"/>
    </location>
    <ligand>
        <name>[2Fe-2S] cluster</name>
        <dbReference type="ChEBI" id="CHEBI:190135"/>
        <label>2</label>
    </ligand>
</feature>
<dbReference type="Pfam" id="PF01315">
    <property type="entry name" value="Ald_Xan_dh_C"/>
    <property type="match status" value="1"/>
</dbReference>
<feature type="active site" description="Proton acceptor" evidence="13">
    <location>
        <position position="1319"/>
    </location>
</feature>
<evidence type="ECO:0000259" key="17">
    <source>
        <dbReference type="PROSITE" id="PS51085"/>
    </source>
</evidence>
<dbReference type="InterPro" id="IPR016166">
    <property type="entry name" value="FAD-bd_PCMH"/>
</dbReference>
<feature type="binding site" evidence="14">
    <location>
        <position position="412"/>
    </location>
    <ligand>
        <name>FAD</name>
        <dbReference type="ChEBI" id="CHEBI:57692"/>
    </ligand>
</feature>
<dbReference type="GO" id="GO:0071949">
    <property type="term" value="F:FAD binding"/>
    <property type="evidence" value="ECO:0007669"/>
    <property type="project" value="InterPro"/>
</dbReference>
<dbReference type="GO" id="GO:0016491">
    <property type="term" value="F:oxidoreductase activity"/>
    <property type="evidence" value="ECO:0007669"/>
    <property type="project" value="UniProtKB-KW"/>
</dbReference>
<dbReference type="Pfam" id="PF03450">
    <property type="entry name" value="CO_deh_flav_C"/>
    <property type="match status" value="1"/>
</dbReference>
<dbReference type="Pfam" id="PF00941">
    <property type="entry name" value="FAD_binding_5"/>
    <property type="match status" value="1"/>
</dbReference>
<dbReference type="PROSITE" id="PS00197">
    <property type="entry name" value="2FE2S_FER_1"/>
    <property type="match status" value="1"/>
</dbReference>
<feature type="domain" description="2Fe-2S ferredoxin-type" evidence="17">
    <location>
        <begin position="13"/>
        <end position="100"/>
    </location>
</feature>
<dbReference type="CDD" id="cd00207">
    <property type="entry name" value="fer2"/>
    <property type="match status" value="1"/>
</dbReference>
<keyword evidence="3 15" id="KW-0500">Molybdenum</keyword>
<evidence type="ECO:0000256" key="2">
    <source>
        <dbReference type="ARBA" id="ARBA00006849"/>
    </source>
</evidence>
<dbReference type="InterPro" id="IPR037165">
    <property type="entry name" value="AldOxase/xan_DH_Mopterin-bd_sf"/>
</dbReference>
<dbReference type="FunFam" id="3.10.20.30:FF:000012">
    <property type="entry name" value="Xanthine dehydrogenase/oxidase"/>
    <property type="match status" value="1"/>
</dbReference>
<dbReference type="SUPFAM" id="SSF47741">
    <property type="entry name" value="CO dehydrogenase ISP C-domain like"/>
    <property type="match status" value="1"/>
</dbReference>
<feature type="binding site" evidence="15">
    <location>
        <position position="778"/>
    </location>
    <ligand>
        <name>Mo-molybdopterin</name>
        <dbReference type="ChEBI" id="CHEBI:71302"/>
    </ligand>
    <ligandPart>
        <name>Mo</name>
        <dbReference type="ChEBI" id="CHEBI:28685"/>
    </ligandPart>
</feature>
<feature type="region of interest" description="Disordered" evidence="16">
    <location>
        <begin position="1448"/>
        <end position="1470"/>
    </location>
</feature>
<keyword evidence="10 15" id="KW-0411">Iron-sulfur</keyword>
<evidence type="ECO:0000256" key="5">
    <source>
        <dbReference type="ARBA" id="ARBA00022714"/>
    </source>
</evidence>
<feature type="binding site" evidence="15">
    <location>
        <position position="52"/>
    </location>
    <ligand>
        <name>[2Fe-2S] cluster</name>
        <dbReference type="ChEBI" id="CHEBI:190135"/>
        <label>1</label>
    </ligand>
</feature>
<feature type="domain" description="FAD-binding PCMH-type" evidence="18">
    <location>
        <begin position="222"/>
        <end position="404"/>
    </location>
</feature>
<dbReference type="Gene3D" id="3.30.465.10">
    <property type="match status" value="1"/>
</dbReference>
<dbReference type="PANTHER" id="PTHR11908">
    <property type="entry name" value="XANTHINE DEHYDROGENASE"/>
    <property type="match status" value="1"/>
</dbReference>
<dbReference type="InterPro" id="IPR005107">
    <property type="entry name" value="CO_DH_flav_C"/>
</dbReference>
<evidence type="ECO:0000256" key="12">
    <source>
        <dbReference type="ARBA" id="ARBA00034078"/>
    </source>
</evidence>
<dbReference type="SUPFAM" id="SSF55447">
    <property type="entry name" value="CO dehydrogenase flavoprotein C-terminal domain-like"/>
    <property type="match status" value="1"/>
</dbReference>
<dbReference type="InterPro" id="IPR036683">
    <property type="entry name" value="CO_DH_flav_C_dom_sf"/>
</dbReference>
<reference evidence="19 20" key="1">
    <citation type="journal article" date="2024" name="Nat. Commun.">
        <title>Phylogenomics reveals the evolutionary origins of lichenization in chlorophyte algae.</title>
        <authorList>
            <person name="Puginier C."/>
            <person name="Libourel C."/>
            <person name="Otte J."/>
            <person name="Skaloud P."/>
            <person name="Haon M."/>
            <person name="Grisel S."/>
            <person name="Petersen M."/>
            <person name="Berrin J.G."/>
            <person name="Delaux P.M."/>
            <person name="Dal Grande F."/>
            <person name="Keller J."/>
        </authorList>
    </citation>
    <scope>NUCLEOTIDE SEQUENCE [LARGE SCALE GENOMIC DNA]</scope>
    <source>
        <strain evidence="19 20">SAG 2145</strain>
    </source>
</reference>
<feature type="binding site" evidence="15">
    <location>
        <position position="163"/>
    </location>
    <ligand>
        <name>[2Fe-2S] cluster</name>
        <dbReference type="ChEBI" id="CHEBI:190135"/>
        <label>2</label>
    </ligand>
</feature>
<feature type="binding site" evidence="15">
    <location>
        <position position="82"/>
    </location>
    <ligand>
        <name>[2Fe-2S] cluster</name>
        <dbReference type="ChEBI" id="CHEBI:190135"/>
        <label>1</label>
    </ligand>
</feature>
<dbReference type="Gene3D" id="3.10.20.30">
    <property type="match status" value="1"/>
</dbReference>
<comment type="cofactor">
    <cofactor evidence="1 14">
        <name>FAD</name>
        <dbReference type="ChEBI" id="CHEBI:57692"/>
    </cofactor>
</comment>
<accession>A0AAW1RQS1</accession>
<comment type="cofactor">
    <cofactor evidence="15">
        <name>Mo-molybdopterin</name>
        <dbReference type="ChEBI" id="CHEBI:71302"/>
    </cofactor>
    <text evidence="15">Binds 1 Mo-molybdopterin (Mo-MPT) cofactor per subunit.</text>
</comment>
<evidence type="ECO:0000256" key="16">
    <source>
        <dbReference type="SAM" id="MobiDB-lite"/>
    </source>
</evidence>
<dbReference type="PROSITE" id="PS51387">
    <property type="entry name" value="FAD_PCMH"/>
    <property type="match status" value="1"/>
</dbReference>
<dbReference type="SUPFAM" id="SSF54665">
    <property type="entry name" value="CO dehydrogenase molybdoprotein N-domain-like"/>
    <property type="match status" value="1"/>
</dbReference>
<dbReference type="InterPro" id="IPR016208">
    <property type="entry name" value="Ald_Oxase/xanthine_DH-like"/>
</dbReference>
<dbReference type="InterPro" id="IPR036884">
    <property type="entry name" value="2Fe-2S-bd_dom_sf"/>
</dbReference>
<dbReference type="InterPro" id="IPR006058">
    <property type="entry name" value="2Fe2S_fd_BS"/>
</dbReference>
<keyword evidence="4" id="KW-0285">Flavoprotein</keyword>
<feature type="binding site" evidence="15">
    <location>
        <position position="1135"/>
    </location>
    <ligand>
        <name>Mo-molybdopterin</name>
        <dbReference type="ChEBI" id="CHEBI:71302"/>
    </ligand>
    <ligandPart>
        <name>Mo</name>
        <dbReference type="ChEBI" id="CHEBI:28685"/>
    </ligandPart>
</feature>
<name>A0AAW1RQS1_9CHLO</name>
<feature type="compositionally biased region" description="Basic residues" evidence="16">
    <location>
        <begin position="1397"/>
        <end position="1409"/>
    </location>
</feature>
<comment type="cofactor">
    <cofactor evidence="12">
        <name>[2Fe-2S] cluster</name>
        <dbReference type="ChEBI" id="CHEBI:190135"/>
    </cofactor>
</comment>
<feature type="binding site" evidence="15">
    <location>
        <position position="57"/>
    </location>
    <ligand>
        <name>[2Fe-2S] cluster</name>
        <dbReference type="ChEBI" id="CHEBI:190135"/>
        <label>1</label>
    </ligand>
</feature>
<dbReference type="Gene3D" id="3.30.365.10">
    <property type="entry name" value="Aldehyde oxidase/xanthine dehydrogenase, molybdopterin binding domain"/>
    <property type="match status" value="4"/>
</dbReference>
<dbReference type="PROSITE" id="PS51085">
    <property type="entry name" value="2FE2S_FER_2"/>
    <property type="match status" value="1"/>
</dbReference>
<dbReference type="InterPro" id="IPR008274">
    <property type="entry name" value="AldOxase/xan_DH_MoCoBD1"/>
</dbReference>
<evidence type="ECO:0000259" key="18">
    <source>
        <dbReference type="PROSITE" id="PS51387"/>
    </source>
</evidence>
<dbReference type="GO" id="GO:0051537">
    <property type="term" value="F:2 iron, 2 sulfur cluster binding"/>
    <property type="evidence" value="ECO:0007669"/>
    <property type="project" value="UniProtKB-KW"/>
</dbReference>
<dbReference type="FunFam" id="3.30.365.10:FF:000001">
    <property type="entry name" value="Xanthine dehydrogenase oxidase"/>
    <property type="match status" value="1"/>
</dbReference>
<keyword evidence="9 15" id="KW-0408">Iron</keyword>
<dbReference type="InterPro" id="IPR001041">
    <property type="entry name" value="2Fe-2S_ferredoxin-type"/>
</dbReference>
<dbReference type="GO" id="GO:0005506">
    <property type="term" value="F:iron ion binding"/>
    <property type="evidence" value="ECO:0007669"/>
    <property type="project" value="InterPro"/>
</dbReference>
<gene>
    <name evidence="19" type="ORF">WJX74_006959</name>
</gene>
<dbReference type="Proteomes" id="UP001438707">
    <property type="component" value="Unassembled WGS sequence"/>
</dbReference>
<organism evidence="19 20">
    <name type="scientific">Apatococcus lobatus</name>
    <dbReference type="NCBI Taxonomy" id="904363"/>
    <lineage>
        <taxon>Eukaryota</taxon>
        <taxon>Viridiplantae</taxon>
        <taxon>Chlorophyta</taxon>
        <taxon>core chlorophytes</taxon>
        <taxon>Trebouxiophyceae</taxon>
        <taxon>Chlorellales</taxon>
        <taxon>Chlorellaceae</taxon>
        <taxon>Apatococcus</taxon>
    </lineage>
</organism>
<protein>
    <recommendedName>
        <fullName evidence="21">Aldehyde oxidase</fullName>
    </recommendedName>
</protein>
<dbReference type="PIRSF" id="PIRSF000127">
    <property type="entry name" value="Xanthine_DH"/>
    <property type="match status" value="1"/>
</dbReference>
<feature type="binding site" evidence="15">
    <location>
        <position position="923"/>
    </location>
    <ligand>
        <name>Mo-molybdopterin</name>
        <dbReference type="ChEBI" id="CHEBI:71302"/>
    </ligand>
    <ligandPart>
        <name>Mo</name>
        <dbReference type="ChEBI" id="CHEBI:28685"/>
    </ligandPart>
</feature>
<feature type="region of interest" description="Disordered" evidence="16">
    <location>
        <begin position="1359"/>
        <end position="1418"/>
    </location>
</feature>
<dbReference type="SMART" id="SM01008">
    <property type="entry name" value="Ald_Xan_dh_C"/>
    <property type="match status" value="1"/>
</dbReference>
<dbReference type="Gene3D" id="3.90.1170.50">
    <property type="entry name" value="Aldehyde oxidase/xanthine dehydrogenase, a/b hammerhead"/>
    <property type="match status" value="1"/>
</dbReference>
<sequence>MVALRRERSGPDGKIVFVVNGCETCADKEHSKLSLNEYLLNHTRWKGTKLSCGEGGCGACAVHITRWDPVTERVSETSINSCLCPVGSLDGAALTTIEGLGSSQQGFHPVQEQIAINNGSQCGFCTPGMVMAIDAQLKRCAHAGQAPDVKILQSGLDGNLCRCTGYRSIIDTCRAVTRCSDLEDLGSKAACTKPAAAFPTVLKKRIQERQNGSRPASASYRSKEHNQDWICPHSVEDALELLQKPETAGVRAVAGNTGPGVFKDWPGQDVTCIDLKAIPQLSTIRCSQSELEWGACVTLEEVINSLKAQTDMPKFYGPMVAHLQRIAGTHIRAAATVGGNVVLTQQRGLQSDFCTIMLAVGAEVSIQGKQQRWVSLEEVLLPDSTLDIGSSAIITAVRMPLAKPGETFASFKVAARYTNAHAIVNCSVRMGSADQHPLQGVCLFPDMRIALGYPHEDASAPEGAFWRAQRAVATENALNGMPAGMRALSQALSALTSEMKPAACDGTSAEGHLQVAEGLLFRALSSLVQASMMKSMALDEGQADLKRLQQLLDLPAQHVPIPCSGHQSIPDMSRLAPPVHLPIEKERARLQASGEAKYTGNYGYGTSLHAYPVLSKRALATVESINASAALKVEGAVAFFTAKDIPGANSAGGIPFLADGKVEHYGQPIAFIVATLPSIAEYAASLVDVRYGDAGQPVLTIAQARAASSFLTLPGPPNDSPGAMVSNGNVEAALEEAPLVIRNAKWHLPSQLHMYMETPVAVAEMDEGGMLQVHAAIQSIDRCQSAVSRIMGLPYNRVHVVTRRLGGGFGGKLNSVSRVAGFAAMAAVRLGERVSCAVSRDDDLRMHAGRCAADMEYSVGFTRDGVITGLDVAVYMENGIVMDSGFVDFIAWQGCADQGFHLPNVRFDFKMCRMNLPPHQAVRGPGSFQAAVAMQHIMDHVAAVSGLDPCLVRERNFLRPSPPPFSLGLLAAAASNGQSQSNSHAGNTEPGFATTPADWKMTNAFGRCFLAKEYTQLRCWHGLKKSCSFVERQNKVKEFNKSNIWQKRGIAMTNCRFDGSVMPKTALVTIYEDGSVLLSHGGLEMGQGLSTKVLQVAAYELGKVLPDHQKPLPLSLFQTNDTASDSQANNGVTAGSTGSESTCEAILRACEQLRDRLKPYAEERGSTEDTWRAAVSGLKFSGTGALAAIGFSDSKTCEEGSSKRVPMKYNVFGAACTEVEVDLLTGEKTLLRSDILYDCGNSLNPAVDVGQVEGAFVMGLGVLGTEQVDYDNKTGKLIQDSTWTYKIPSATCVPQQLNVAFLEDSPNPLGVLSSKCVGEPPLMLSASCLSALELTVEAGRQQLAALDPQYSISRPVAPQALDKSPAHEHCHPGLLSAEQPLTIRTKPRRATSSPTRSPKKAGSPRRHSPSKLGKENSPRTQALLEMDSSPHASLFHREPRTTAYEAALQESRAAHAESPKIAGQGTSEGLETLHKPLPAFASLEAPMTTARLKASLGNFSIARILARASGLGYASALDNESSFELL</sequence>
<feature type="binding site" evidence="15">
    <location>
        <position position="125"/>
    </location>
    <ligand>
        <name>[2Fe-2S] cluster</name>
        <dbReference type="ChEBI" id="CHEBI:190135"/>
        <label>2</label>
    </ligand>
</feature>
<keyword evidence="20" id="KW-1185">Reference proteome</keyword>
<evidence type="ECO:0000256" key="3">
    <source>
        <dbReference type="ARBA" id="ARBA00022505"/>
    </source>
</evidence>
<dbReference type="InterPro" id="IPR016169">
    <property type="entry name" value="FAD-bd_PCMH_sub2"/>
</dbReference>
<keyword evidence="11" id="KW-0520">NAD</keyword>
<evidence type="ECO:0000313" key="20">
    <source>
        <dbReference type="Proteomes" id="UP001438707"/>
    </source>
</evidence>
<dbReference type="InterPro" id="IPR036318">
    <property type="entry name" value="FAD-bd_PCMH-like_sf"/>
</dbReference>
<dbReference type="SUPFAM" id="SSF56003">
    <property type="entry name" value="Molybdenum cofactor-binding domain"/>
    <property type="match status" value="1"/>
</dbReference>
<dbReference type="Pfam" id="PF02738">
    <property type="entry name" value="MoCoBD_1"/>
    <property type="match status" value="1"/>
</dbReference>
<evidence type="ECO:0000256" key="4">
    <source>
        <dbReference type="ARBA" id="ARBA00022630"/>
    </source>
</evidence>
<evidence type="ECO:0000256" key="14">
    <source>
        <dbReference type="PIRSR" id="PIRSR000127-2"/>
    </source>
</evidence>
<dbReference type="InterPro" id="IPR002346">
    <property type="entry name" value="Mopterin_DH_FAD-bd"/>
</dbReference>